<gene>
    <name evidence="1" type="ORF">N7505_000046</name>
</gene>
<dbReference type="EMBL" id="JAPVEB010000001">
    <property type="protein sequence ID" value="KAJ5282066.1"/>
    <property type="molecule type" value="Genomic_DNA"/>
</dbReference>
<comment type="caution">
    <text evidence="1">The sequence shown here is derived from an EMBL/GenBank/DDBJ whole genome shotgun (WGS) entry which is preliminary data.</text>
</comment>
<evidence type="ECO:0000313" key="1">
    <source>
        <dbReference type="EMBL" id="KAJ5282066.1"/>
    </source>
</evidence>
<keyword evidence="2" id="KW-1185">Reference proteome</keyword>
<proteinExistence type="predicted"/>
<organism evidence="1 2">
    <name type="scientific">Penicillium chrysogenum</name>
    <name type="common">Penicillium notatum</name>
    <dbReference type="NCBI Taxonomy" id="5076"/>
    <lineage>
        <taxon>Eukaryota</taxon>
        <taxon>Fungi</taxon>
        <taxon>Dikarya</taxon>
        <taxon>Ascomycota</taxon>
        <taxon>Pezizomycotina</taxon>
        <taxon>Eurotiomycetes</taxon>
        <taxon>Eurotiomycetidae</taxon>
        <taxon>Eurotiales</taxon>
        <taxon>Aspergillaceae</taxon>
        <taxon>Penicillium</taxon>
        <taxon>Penicillium chrysogenum species complex</taxon>
    </lineage>
</organism>
<accession>A0ABQ8WTL4</accession>
<dbReference type="Proteomes" id="UP001220256">
    <property type="component" value="Unassembled WGS sequence"/>
</dbReference>
<reference evidence="1 2" key="1">
    <citation type="journal article" date="2023" name="IMA Fungus">
        <title>Comparative genomic study of the Penicillium genus elucidates a diverse pangenome and 15 lateral gene transfer events.</title>
        <authorList>
            <person name="Petersen C."/>
            <person name="Sorensen T."/>
            <person name="Nielsen M.R."/>
            <person name="Sondergaard T.E."/>
            <person name="Sorensen J.L."/>
            <person name="Fitzpatrick D.A."/>
            <person name="Frisvad J.C."/>
            <person name="Nielsen K.L."/>
        </authorList>
    </citation>
    <scope>NUCLEOTIDE SEQUENCE [LARGE SCALE GENOMIC DNA]</scope>
    <source>
        <strain evidence="1 2">IBT 3361</strain>
    </source>
</reference>
<protein>
    <submittedName>
        <fullName evidence="1">Uncharacterized protein</fullName>
    </submittedName>
</protein>
<name>A0ABQ8WTL4_PENCH</name>
<sequence>MKVKRRPLRFGSTRAAPDAALLGDVGVPGTESVDMTPSSRSSELPAVGVFTATTPRTKEQRFCLAFDLLISLSDLVWLPPLHYLCS</sequence>
<evidence type="ECO:0000313" key="2">
    <source>
        <dbReference type="Proteomes" id="UP001220256"/>
    </source>
</evidence>